<feature type="domain" description="Gag1-like clamp" evidence="2">
    <location>
        <begin position="68"/>
        <end position="104"/>
    </location>
</feature>
<dbReference type="Pfam" id="PF13259">
    <property type="entry name" value="clamp_Gag1-like"/>
    <property type="match status" value="1"/>
</dbReference>
<dbReference type="AlphaFoldDB" id="A0A5B8ME50"/>
<protein>
    <recommendedName>
        <fullName evidence="2">Gag1-like clamp domain-containing protein</fullName>
    </recommendedName>
</protein>
<organism evidence="3 4">
    <name type="scientific">Chloropicon primus</name>
    <dbReference type="NCBI Taxonomy" id="1764295"/>
    <lineage>
        <taxon>Eukaryota</taxon>
        <taxon>Viridiplantae</taxon>
        <taxon>Chlorophyta</taxon>
        <taxon>Chloropicophyceae</taxon>
        <taxon>Chloropicales</taxon>
        <taxon>Chloropicaceae</taxon>
        <taxon>Chloropicon</taxon>
    </lineage>
</organism>
<dbReference type="EMBL" id="CP031034">
    <property type="protein sequence ID" value="QDZ17572.1"/>
    <property type="molecule type" value="Genomic_DNA"/>
</dbReference>
<reference evidence="3 4" key="1">
    <citation type="submission" date="2018-07" db="EMBL/GenBank/DDBJ databases">
        <title>The complete nuclear genome of the prasinophyte Chloropicon primus (CCMP1205).</title>
        <authorList>
            <person name="Pombert J.-F."/>
            <person name="Otis C."/>
            <person name="Turmel M."/>
            <person name="Lemieux C."/>
        </authorList>
    </citation>
    <scope>NUCLEOTIDE SEQUENCE [LARGE SCALE GENOMIC DNA]</scope>
    <source>
        <strain evidence="3 4">CCMP1205</strain>
    </source>
</reference>
<keyword evidence="4" id="KW-1185">Reference proteome</keyword>
<proteinExistence type="predicted"/>
<evidence type="ECO:0000256" key="1">
    <source>
        <dbReference type="SAM" id="MobiDB-lite"/>
    </source>
</evidence>
<gene>
    <name evidence="3" type="ORF">A3770_01p00900</name>
</gene>
<dbReference type="OrthoDB" id="531050at2759"/>
<accession>A0A5B8ME50</accession>
<dbReference type="PANTHER" id="PTHR33373:SF34">
    <property type="entry name" value="DUF4050 DOMAIN-CONTAINING PROTEIN"/>
    <property type="match status" value="1"/>
</dbReference>
<dbReference type="InterPro" id="IPR025124">
    <property type="entry name" value="Gag1-like_clamp"/>
</dbReference>
<evidence type="ECO:0000313" key="3">
    <source>
        <dbReference type="EMBL" id="QDZ17572.1"/>
    </source>
</evidence>
<evidence type="ECO:0000313" key="4">
    <source>
        <dbReference type="Proteomes" id="UP000316726"/>
    </source>
</evidence>
<sequence>MNNTNGKVTTRLRTHQSQVGSAPAYEYDTPPPFDNVALDQWEMARKLWTQTPPGYKKQHKRPVLSVDITYEELLMTNKPFAQTVSLQEMVDFLVDCWEQEGLYD</sequence>
<evidence type="ECO:0000259" key="2">
    <source>
        <dbReference type="Pfam" id="PF13259"/>
    </source>
</evidence>
<dbReference type="STRING" id="1764295.A0A5B8ME50"/>
<dbReference type="PANTHER" id="PTHR33373">
    <property type="entry name" value="OS07G0479600 PROTEIN"/>
    <property type="match status" value="1"/>
</dbReference>
<feature type="region of interest" description="Disordered" evidence="1">
    <location>
        <begin position="1"/>
        <end position="31"/>
    </location>
</feature>
<name>A0A5B8ME50_9CHLO</name>
<dbReference type="Proteomes" id="UP000316726">
    <property type="component" value="Chromosome 1"/>
</dbReference>